<proteinExistence type="predicted"/>
<dbReference type="RefSeq" id="WP_086089412.1">
    <property type="nucleotide sequence ID" value="NZ_CP021112.1"/>
</dbReference>
<dbReference type="STRING" id="1235591.CAK95_19385"/>
<evidence type="ECO:0000313" key="1">
    <source>
        <dbReference type="EMBL" id="ARQ01018.1"/>
    </source>
</evidence>
<accession>A0A1W6ZUR0</accession>
<evidence type="ECO:0000313" key="2">
    <source>
        <dbReference type="Proteomes" id="UP000194137"/>
    </source>
</evidence>
<dbReference type="Proteomes" id="UP000194137">
    <property type="component" value="Chromosome"/>
</dbReference>
<keyword evidence="2" id="KW-1185">Reference proteome</keyword>
<name>A0A1W6ZUR0_9HYPH</name>
<dbReference type="KEGG" id="psin:CAK95_19385"/>
<reference evidence="1 2" key="1">
    <citation type="submission" date="2017-05" db="EMBL/GenBank/DDBJ databases">
        <title>Full genome sequence of Pseudorhodoplanes sinuspersici.</title>
        <authorList>
            <person name="Dastgheib S.M.M."/>
            <person name="Shavandi M."/>
            <person name="Tirandaz H."/>
        </authorList>
    </citation>
    <scope>NUCLEOTIDE SEQUENCE [LARGE SCALE GENOMIC DNA]</scope>
    <source>
        <strain evidence="1 2">RIPI110</strain>
    </source>
</reference>
<gene>
    <name evidence="1" type="ORF">CAK95_19385</name>
</gene>
<dbReference type="AlphaFoldDB" id="A0A1W6ZUR0"/>
<protein>
    <submittedName>
        <fullName evidence="1">Uncharacterized protein</fullName>
    </submittedName>
</protein>
<organism evidence="1 2">
    <name type="scientific">Pseudorhodoplanes sinuspersici</name>
    <dbReference type="NCBI Taxonomy" id="1235591"/>
    <lineage>
        <taxon>Bacteria</taxon>
        <taxon>Pseudomonadati</taxon>
        <taxon>Pseudomonadota</taxon>
        <taxon>Alphaproteobacteria</taxon>
        <taxon>Hyphomicrobiales</taxon>
        <taxon>Pseudorhodoplanes</taxon>
    </lineage>
</organism>
<dbReference type="EMBL" id="CP021112">
    <property type="protein sequence ID" value="ARQ01018.1"/>
    <property type="molecule type" value="Genomic_DNA"/>
</dbReference>
<dbReference type="OrthoDB" id="10016373at2"/>
<sequence>MARHPQRDLYESTLVEIGRITTTWAKFEHWVDVAIWYLADVEDRRGACITTQLGSIHAKFRALEALMVEAGRPEPILKIIRGIAGEAAEVVKTRNKFAHGPLDMDVNKETREFEVYLKHISVRGKGVLTLESEVLTKSELESAQAKVAGVYQKLIKHWHEIIDIPSAEELAQ</sequence>